<protein>
    <submittedName>
        <fullName evidence="3">Uncharacterized protein</fullName>
    </submittedName>
</protein>
<dbReference type="EMBL" id="CAJOBG010002128">
    <property type="protein sequence ID" value="CAF3985616.1"/>
    <property type="molecule type" value="Genomic_DNA"/>
</dbReference>
<dbReference type="AlphaFoldDB" id="A0A819MXI7"/>
<keyword evidence="4" id="KW-1185">Reference proteome</keyword>
<feature type="region of interest" description="Disordered" evidence="1">
    <location>
        <begin position="93"/>
        <end position="114"/>
    </location>
</feature>
<feature type="region of interest" description="Disordered" evidence="1">
    <location>
        <begin position="41"/>
        <end position="71"/>
    </location>
</feature>
<dbReference type="PANTHER" id="PTHR24149">
    <property type="entry name" value="ANKYRIN REPEAT DOMAIN-CONTAINING PROTEIN 12"/>
    <property type="match status" value="1"/>
</dbReference>
<evidence type="ECO:0000256" key="1">
    <source>
        <dbReference type="SAM" id="MobiDB-lite"/>
    </source>
</evidence>
<evidence type="ECO:0000313" key="3">
    <source>
        <dbReference type="EMBL" id="CAF3985616.1"/>
    </source>
</evidence>
<dbReference type="Proteomes" id="UP000663866">
    <property type="component" value="Unassembled WGS sequence"/>
</dbReference>
<dbReference type="EMBL" id="CAJOBF010000951">
    <property type="protein sequence ID" value="CAF3893432.1"/>
    <property type="molecule type" value="Genomic_DNA"/>
</dbReference>
<evidence type="ECO:0000313" key="2">
    <source>
        <dbReference type="EMBL" id="CAF3893432.1"/>
    </source>
</evidence>
<feature type="compositionally biased region" description="Basic and acidic residues" evidence="1">
    <location>
        <begin position="102"/>
        <end position="114"/>
    </location>
</feature>
<feature type="region of interest" description="Disordered" evidence="1">
    <location>
        <begin position="142"/>
        <end position="181"/>
    </location>
</feature>
<accession>A0A819MXI7</accession>
<feature type="compositionally biased region" description="Basic and acidic residues" evidence="1">
    <location>
        <begin position="42"/>
        <end position="51"/>
    </location>
</feature>
<sequence length="536" mass="62215">MNDSCSTVETSSLSMIRENEKFSSTVIASPLFNGKVMTLDGEQEKNGKEQEENIPSSTHKHSSTRSNRDCEKMQSLQVTISTIVENLITQIDSNTNIPSNSSEERESIHEEKQDDFRITKRALRSRVQGKLNLSVPYQLSNDNRRVSNRRRAIEKNSSFDTYEKLPRKKTTSERSNDPTTELNHGGIFLSIRKKETFPLIDSIDRTLINDDIHINVDEETHANKITINMKQIHSHSDIDSLPPNKRRLRERHATILNSVDISTTNSSSSTEENMPIEPPTRTIPINCIKKFIEIRQQIEKRHDTMLHDFVQPKIPKDFAETLMAKKNYLITPSYKSFSTTTPASLGIKRLNPPLNLDSDLSDVFTRQEDERYRMKLRHQVEREKLILSHEQEILRLYGNATRLSIHQDIPLSYCSLLKDNEVYNNPLIQERTSSFINNDFASTELSKRGKNRWNGRSFIKWLEDSNLKYKRLSCETNQRQDLEANTLYSMQRMVWLKHLPKETSSSGRISSLLSEHYLPKVEINNNFWTEWETNSI</sequence>
<dbReference type="PANTHER" id="PTHR24149:SF14">
    <property type="entry name" value="ANKYRIN REPEAT DOMAIN 12"/>
    <property type="match status" value="1"/>
</dbReference>
<evidence type="ECO:0000313" key="4">
    <source>
        <dbReference type="Proteomes" id="UP000663866"/>
    </source>
</evidence>
<comment type="caution">
    <text evidence="3">The sequence shown here is derived from an EMBL/GenBank/DDBJ whole genome shotgun (WGS) entry which is preliminary data.</text>
</comment>
<gene>
    <name evidence="3" type="ORF">OVN521_LOCUS14185</name>
    <name evidence="2" type="ORF">UXM345_LOCUS10129</name>
</gene>
<proteinExistence type="predicted"/>
<dbReference type="GO" id="GO:0005654">
    <property type="term" value="C:nucleoplasm"/>
    <property type="evidence" value="ECO:0007669"/>
    <property type="project" value="TreeGrafter"/>
</dbReference>
<feature type="compositionally biased region" description="Basic and acidic residues" evidence="1">
    <location>
        <begin position="161"/>
        <end position="176"/>
    </location>
</feature>
<reference evidence="3" key="1">
    <citation type="submission" date="2021-02" db="EMBL/GenBank/DDBJ databases">
        <authorList>
            <person name="Nowell W R."/>
        </authorList>
    </citation>
    <scope>NUCLEOTIDE SEQUENCE</scope>
</reference>
<organism evidence="3 4">
    <name type="scientific">Rotaria magnacalcarata</name>
    <dbReference type="NCBI Taxonomy" id="392030"/>
    <lineage>
        <taxon>Eukaryota</taxon>
        <taxon>Metazoa</taxon>
        <taxon>Spiralia</taxon>
        <taxon>Gnathifera</taxon>
        <taxon>Rotifera</taxon>
        <taxon>Eurotatoria</taxon>
        <taxon>Bdelloidea</taxon>
        <taxon>Philodinida</taxon>
        <taxon>Philodinidae</taxon>
        <taxon>Rotaria</taxon>
    </lineage>
</organism>
<dbReference type="InterPro" id="IPR053210">
    <property type="entry name" value="ANKRD12"/>
</dbReference>
<name>A0A819MXI7_9BILA</name>
<dbReference type="Proteomes" id="UP000663842">
    <property type="component" value="Unassembled WGS sequence"/>
</dbReference>